<keyword evidence="2" id="KW-1185">Reference proteome</keyword>
<sequence length="83" mass="9098">MSECLLPASTGAARLWMCIGPRGRSGQLQSSKSALLQDEIVLIMLIMRGKNVISEITKAILSGKEIRRNDLSLRHRGSSITMT</sequence>
<organism evidence="1 2">
    <name type="scientific">Clarias magur</name>
    <name type="common">Asian catfish</name>
    <name type="synonym">Macropteronotus magur</name>
    <dbReference type="NCBI Taxonomy" id="1594786"/>
    <lineage>
        <taxon>Eukaryota</taxon>
        <taxon>Metazoa</taxon>
        <taxon>Chordata</taxon>
        <taxon>Craniata</taxon>
        <taxon>Vertebrata</taxon>
        <taxon>Euteleostomi</taxon>
        <taxon>Actinopterygii</taxon>
        <taxon>Neopterygii</taxon>
        <taxon>Teleostei</taxon>
        <taxon>Ostariophysi</taxon>
        <taxon>Siluriformes</taxon>
        <taxon>Clariidae</taxon>
        <taxon>Clarias</taxon>
    </lineage>
</organism>
<reference evidence="1" key="1">
    <citation type="submission" date="2020-07" db="EMBL/GenBank/DDBJ databases">
        <title>Clarias magur genome sequencing, assembly and annotation.</title>
        <authorList>
            <person name="Kushwaha B."/>
            <person name="Kumar R."/>
            <person name="Das P."/>
            <person name="Joshi C.G."/>
            <person name="Kumar D."/>
            <person name="Nagpure N.S."/>
            <person name="Pandey M."/>
            <person name="Agarwal S."/>
            <person name="Srivastava S."/>
            <person name="Singh M."/>
            <person name="Sahoo L."/>
            <person name="Jayasankar P."/>
            <person name="Meher P.K."/>
            <person name="Koringa P.G."/>
            <person name="Iquebal M.A."/>
            <person name="Das S.P."/>
            <person name="Bit A."/>
            <person name="Patnaik S."/>
            <person name="Patel N."/>
            <person name="Shah T.M."/>
            <person name="Hinsu A."/>
            <person name="Jena J.K."/>
        </authorList>
    </citation>
    <scope>NUCLEOTIDE SEQUENCE</scope>
    <source>
        <strain evidence="1">CIFAMagur01</strain>
        <tissue evidence="1">Testis</tissue>
    </source>
</reference>
<dbReference type="EMBL" id="QNUK01000444">
    <property type="protein sequence ID" value="KAF5893246.1"/>
    <property type="molecule type" value="Genomic_DNA"/>
</dbReference>
<accession>A0A8J4TAZ7</accession>
<dbReference type="AlphaFoldDB" id="A0A8J4TAZ7"/>
<comment type="caution">
    <text evidence="1">The sequence shown here is derived from an EMBL/GenBank/DDBJ whole genome shotgun (WGS) entry which is preliminary data.</text>
</comment>
<name>A0A8J4TAZ7_CLAMG</name>
<evidence type="ECO:0000313" key="2">
    <source>
        <dbReference type="Proteomes" id="UP000727407"/>
    </source>
</evidence>
<dbReference type="Proteomes" id="UP000727407">
    <property type="component" value="Unassembled WGS sequence"/>
</dbReference>
<evidence type="ECO:0000313" key="1">
    <source>
        <dbReference type="EMBL" id="KAF5893246.1"/>
    </source>
</evidence>
<proteinExistence type="predicted"/>
<gene>
    <name evidence="1" type="ORF">DAT39_017032</name>
</gene>
<protein>
    <submittedName>
        <fullName evidence="1">Uncharacterized protein</fullName>
    </submittedName>
</protein>